<dbReference type="Gene3D" id="3.40.50.1820">
    <property type="entry name" value="alpha/beta hydrolase"/>
    <property type="match status" value="1"/>
</dbReference>
<dbReference type="AlphaFoldDB" id="A0A165EWQ1"/>
<dbReference type="InterPro" id="IPR029058">
    <property type="entry name" value="AB_hydrolase_fold"/>
</dbReference>
<feature type="domain" description="Serine hydrolase" evidence="1">
    <location>
        <begin position="3"/>
        <end position="101"/>
    </location>
</feature>
<organism evidence="2 3">
    <name type="scientific">Calocera cornea HHB12733</name>
    <dbReference type="NCBI Taxonomy" id="1353952"/>
    <lineage>
        <taxon>Eukaryota</taxon>
        <taxon>Fungi</taxon>
        <taxon>Dikarya</taxon>
        <taxon>Basidiomycota</taxon>
        <taxon>Agaricomycotina</taxon>
        <taxon>Dacrymycetes</taxon>
        <taxon>Dacrymycetales</taxon>
        <taxon>Dacrymycetaceae</taxon>
        <taxon>Calocera</taxon>
    </lineage>
</organism>
<proteinExistence type="predicted"/>
<dbReference type="InParanoid" id="A0A165EWQ1"/>
<dbReference type="STRING" id="1353952.A0A165EWQ1"/>
<evidence type="ECO:0000259" key="1">
    <source>
        <dbReference type="Pfam" id="PF03959"/>
    </source>
</evidence>
<dbReference type="EMBL" id="KV423990">
    <property type="protein sequence ID" value="KZT55679.1"/>
    <property type="molecule type" value="Genomic_DNA"/>
</dbReference>
<evidence type="ECO:0000313" key="2">
    <source>
        <dbReference type="EMBL" id="KZT55679.1"/>
    </source>
</evidence>
<name>A0A165EWQ1_9BASI</name>
<dbReference type="OrthoDB" id="2094269at2759"/>
<protein>
    <recommendedName>
        <fullName evidence="1">Serine hydrolase domain-containing protein</fullName>
    </recommendedName>
</protein>
<gene>
    <name evidence="2" type="ORF">CALCODRAFT_556298</name>
</gene>
<dbReference type="InterPro" id="IPR005645">
    <property type="entry name" value="FSH-like_dom"/>
</dbReference>
<sequence>MLNILVIHGYVQTGDTVRYNTGRLQTELCHIAVLHYVDGPRMQDPSWGDSRPWWILKNGSHWLDPDHKNSRWDETAQVWLEHLSKHQYDGVNGLSQGSALTPKQQQPIQFAILCPSQQHSHKKIYDVPLDLPTVHSDRVISVDGI</sequence>
<keyword evidence="3" id="KW-1185">Reference proteome</keyword>
<evidence type="ECO:0000313" key="3">
    <source>
        <dbReference type="Proteomes" id="UP000076842"/>
    </source>
</evidence>
<accession>A0A165EWQ1</accession>
<dbReference type="Proteomes" id="UP000076842">
    <property type="component" value="Unassembled WGS sequence"/>
</dbReference>
<reference evidence="2 3" key="1">
    <citation type="journal article" date="2016" name="Mol. Biol. Evol.">
        <title>Comparative Genomics of Early-Diverging Mushroom-Forming Fungi Provides Insights into the Origins of Lignocellulose Decay Capabilities.</title>
        <authorList>
            <person name="Nagy L.G."/>
            <person name="Riley R."/>
            <person name="Tritt A."/>
            <person name="Adam C."/>
            <person name="Daum C."/>
            <person name="Floudas D."/>
            <person name="Sun H."/>
            <person name="Yadav J.S."/>
            <person name="Pangilinan J."/>
            <person name="Larsson K.H."/>
            <person name="Matsuura K."/>
            <person name="Barry K."/>
            <person name="Labutti K."/>
            <person name="Kuo R."/>
            <person name="Ohm R.A."/>
            <person name="Bhattacharya S.S."/>
            <person name="Shirouzu T."/>
            <person name="Yoshinaga Y."/>
            <person name="Martin F.M."/>
            <person name="Grigoriev I.V."/>
            <person name="Hibbett D.S."/>
        </authorList>
    </citation>
    <scope>NUCLEOTIDE SEQUENCE [LARGE SCALE GENOMIC DNA]</scope>
    <source>
        <strain evidence="2 3">HHB12733</strain>
    </source>
</reference>
<dbReference type="Pfam" id="PF03959">
    <property type="entry name" value="FSH1"/>
    <property type="match status" value="1"/>
</dbReference>